<protein>
    <recommendedName>
        <fullName evidence="7">Secretion system C-terminal sorting domain-containing protein</fullName>
    </recommendedName>
</protein>
<dbReference type="EMBL" id="QKTW01000025">
    <property type="protein sequence ID" value="PZF71262.1"/>
    <property type="molecule type" value="Genomic_DNA"/>
</dbReference>
<accession>A0A2W2ACB7</accession>
<dbReference type="InterPro" id="IPR044023">
    <property type="entry name" value="Ig_7"/>
</dbReference>
<evidence type="ECO:0000256" key="1">
    <source>
        <dbReference type="SAM" id="SignalP"/>
    </source>
</evidence>
<dbReference type="NCBIfam" id="TIGR04183">
    <property type="entry name" value="Por_Secre_tail"/>
    <property type="match status" value="1"/>
</dbReference>
<dbReference type="RefSeq" id="WP_111000407.1">
    <property type="nucleotide sequence ID" value="NZ_QKTW01000025.1"/>
</dbReference>
<dbReference type="SMART" id="SM00710">
    <property type="entry name" value="PbH1"/>
    <property type="match status" value="6"/>
</dbReference>
<dbReference type="InterPro" id="IPR013783">
    <property type="entry name" value="Ig-like_fold"/>
</dbReference>
<name>A0A2W2ACB7_9BACT</name>
<comment type="caution">
    <text evidence="5">The sequence shown here is derived from an EMBL/GenBank/DDBJ whole genome shotgun (WGS) entry which is preliminary data.</text>
</comment>
<feature type="signal peptide" evidence="1">
    <location>
        <begin position="1"/>
        <end position="21"/>
    </location>
</feature>
<organism evidence="5 6">
    <name type="scientific">Taibaiella soli</name>
    <dbReference type="NCBI Taxonomy" id="1649169"/>
    <lineage>
        <taxon>Bacteria</taxon>
        <taxon>Pseudomonadati</taxon>
        <taxon>Bacteroidota</taxon>
        <taxon>Chitinophagia</taxon>
        <taxon>Chitinophagales</taxon>
        <taxon>Chitinophagaceae</taxon>
        <taxon>Taibaiella</taxon>
    </lineage>
</organism>
<gene>
    <name evidence="5" type="ORF">DN068_18360</name>
</gene>
<dbReference type="OrthoDB" id="7794186at2"/>
<keyword evidence="6" id="KW-1185">Reference proteome</keyword>
<keyword evidence="1" id="KW-0732">Signal</keyword>
<proteinExistence type="predicted"/>
<dbReference type="InterPro" id="IPR006626">
    <property type="entry name" value="PbH1"/>
</dbReference>
<dbReference type="InterPro" id="IPR012334">
    <property type="entry name" value="Pectin_lyas_fold"/>
</dbReference>
<reference evidence="5 6" key="1">
    <citation type="submission" date="2018-06" db="EMBL/GenBank/DDBJ databases">
        <title>Mucibacter soli gen. nov., sp. nov., a new member of the family Chitinophagaceae producing mucin.</title>
        <authorList>
            <person name="Kim M.-K."/>
            <person name="Park S."/>
            <person name="Kim T.-S."/>
            <person name="Joung Y."/>
            <person name="Han J.-H."/>
            <person name="Kim S.B."/>
        </authorList>
    </citation>
    <scope>NUCLEOTIDE SEQUENCE [LARGE SCALE GENOMIC DNA]</scope>
    <source>
        <strain evidence="5 6">R1-15</strain>
    </source>
</reference>
<dbReference type="InterPro" id="IPR007742">
    <property type="entry name" value="NosD_dom"/>
</dbReference>
<evidence type="ECO:0008006" key="7">
    <source>
        <dbReference type="Google" id="ProtNLM"/>
    </source>
</evidence>
<dbReference type="Gene3D" id="2.60.40.10">
    <property type="entry name" value="Immunoglobulins"/>
    <property type="match status" value="1"/>
</dbReference>
<sequence length="1562" mass="165462">MIKKIFLSMLSLLLTLVAANAQQYTVTGGTSANVFPFGSTTNRVQWLYYPTDFSTAPQQGFITKVYIKTATAITSTTLSNFVIRLGTTTATTTSSAAWFTPMTTVFSASSYTISAVALNGWIGVTLQTPFFYDGVSNLVFDAANSAYTTSFSVPQNSSGGSRREWGTSIGAAPTGAGTGLVDFGFDWIPPVNNNAAAVAITDPNNFCAGTYPVKVKIANYGLNQIQPVKISWTVDGVAQTQVNYTSLLDTFGGAGGNTAIVTLGNVAFTGNTTHTIKAWTTMPNNVADGYNADDTVSRTMGAALNGVYTVGGATADYPTIAAAVNALNNYGVCGPVTMNINSGTYTEQVALNTISGASSVNTITFTSATGNAANVTIGYTNTTAANYIFKLSSSSYVTLKNITFAAASATYGYCVTMDGTSAENTIRKCVFTIPSTATATTTGAIYASVTGDKNRIIGNTITNGYYGIYYRGTGTTALTDSCVIDSNTVTNVYYYGIYPYYTDNLKVRNNTVTRTTSGGTFYSIYTGYCDDALEITGNTVTVSSAATAYGIYYYYCDGNTAPALIANNKITLTGITSTCYGLQPYYSNYTTNTMTTIKNNIVSVGGSSTVYGLRNYYSGNIDILNNTFYSNSTGSTNYAGYIYNSSATYTNVNVYNNIFYSAGTTGYPLAVYMVIPGVDVNYNNVYGGGTNLFYMASPAASYTTLNAWRAATGFDRYSISYRPGFTSTTNLAPNPADTASWSLNGHGVQVAGNNVDMNGNARPVLTTAGVPDIGPYEFTPTVAPPAAIATPAAPAAGTAQVYTFGQDTVAVLTWASGTVPSVLKLRQYAGTLPPSFPAGSFMYFYDSLQATGTATGYKSEIYYKPSWVGSVTLENALHLTEKVGGQAWNTFTTPGSVDVNRKIVNAPTVTGFGLQTARMENCNGQPVATVVSTPAFATPRCVGDTIWLSASDPNNAAGMTYQWQQSASPLGPWMSIAGAHSLNYITPALTDTTYYRVIDTCQFSNLYTTGTVFMVPVFNPAINGITVTPRCGPGTAVLEVAPMSGVVMRWFDLPTATMPIDTGNTYTTPFLYNSTTYYVAAASSGTPVQTVGSLVPVNATTGNNGFSDVGLMFTAYAPFILQSVDVYPQGSVGSGTITIALKNSAGTVLQSATASVNVTAAPGIANTVPLNFSIQPGTNYRLVVTSATGMTYLNRDYNTGFTYPYTIPNLVSITSAYTGGASSSYYYYFYKWKIGGGGCEAQHIAVPVNIIPAPAVHFTPDTPGVCLGQTVNLSATSTNSGYSYYWDPIGQTGGTVALTPNVTTQYYLQAHDTSGGINNGCASYDTVTVQVNQVPFAIVSANNPLNFCSGDSVLLKAFTDTAYAYQWFKNGSAISGATDSMLMINEDGSYTVKVSEGVCAVSSTPQQISVFPLPQPVVTANVQGILQTGSYAAYQWLKGTQIIAGATGYAYTPAATGQYYVVVTDANGCTNKSLVYDVWPTMIPEVNANENVKVYPNPVSDMIHIEMPAATKAILYTVDGREIFSGQDVHWINVSSYATGLYILQLYSNDGTLIRQTKIMKQ</sequence>
<evidence type="ECO:0000259" key="3">
    <source>
        <dbReference type="Pfam" id="PF18962"/>
    </source>
</evidence>
<evidence type="ECO:0000313" key="5">
    <source>
        <dbReference type="EMBL" id="PZF71262.1"/>
    </source>
</evidence>
<feature type="domain" description="Secretion system C-terminal sorting" evidence="3">
    <location>
        <begin position="1494"/>
        <end position="1556"/>
    </location>
</feature>
<evidence type="ECO:0000313" key="6">
    <source>
        <dbReference type="Proteomes" id="UP000248745"/>
    </source>
</evidence>
<dbReference type="InterPro" id="IPR011050">
    <property type="entry name" value="Pectin_lyase_fold/virulence"/>
</dbReference>
<feature type="domain" description="Periplasmic copper-binding protein NosD beta helix" evidence="2">
    <location>
        <begin position="442"/>
        <end position="573"/>
    </location>
</feature>
<dbReference type="Pfam" id="PF18962">
    <property type="entry name" value="Por_Secre_tail"/>
    <property type="match status" value="1"/>
</dbReference>
<dbReference type="Pfam" id="PF05048">
    <property type="entry name" value="NosD"/>
    <property type="match status" value="1"/>
</dbReference>
<dbReference type="InterPro" id="IPR022441">
    <property type="entry name" value="Para_beta_helix_rpt-2"/>
</dbReference>
<dbReference type="Gene3D" id="2.160.20.10">
    <property type="entry name" value="Single-stranded right-handed beta-helix, Pectin lyase-like"/>
    <property type="match status" value="1"/>
</dbReference>
<evidence type="ECO:0000259" key="2">
    <source>
        <dbReference type="Pfam" id="PF05048"/>
    </source>
</evidence>
<dbReference type="Pfam" id="PF19081">
    <property type="entry name" value="Ig_7"/>
    <property type="match status" value="1"/>
</dbReference>
<evidence type="ECO:0000259" key="4">
    <source>
        <dbReference type="Pfam" id="PF19081"/>
    </source>
</evidence>
<dbReference type="SUPFAM" id="SSF51126">
    <property type="entry name" value="Pectin lyase-like"/>
    <property type="match status" value="1"/>
</dbReference>
<feature type="chain" id="PRO_5015936913" description="Secretion system C-terminal sorting domain-containing protein" evidence="1">
    <location>
        <begin position="22"/>
        <end position="1562"/>
    </location>
</feature>
<feature type="domain" description="Ig-like" evidence="4">
    <location>
        <begin position="1026"/>
        <end position="1085"/>
    </location>
</feature>
<dbReference type="Proteomes" id="UP000248745">
    <property type="component" value="Unassembled WGS sequence"/>
</dbReference>
<dbReference type="InterPro" id="IPR026444">
    <property type="entry name" value="Secre_tail"/>
</dbReference>
<dbReference type="NCBIfam" id="TIGR03804">
    <property type="entry name" value="para_beta_helix"/>
    <property type="match status" value="1"/>
</dbReference>